<dbReference type="InterPro" id="IPR015390">
    <property type="entry name" value="Rabaptin_Rab5-bd_dom"/>
</dbReference>
<dbReference type="InterPro" id="IPR017455">
    <property type="entry name" value="Znf_FYVE-rel"/>
</dbReference>
<dbReference type="InterPro" id="IPR000306">
    <property type="entry name" value="Znf_FYVE"/>
</dbReference>
<keyword evidence="5" id="KW-0963">Cytoplasm</keyword>
<dbReference type="Gene3D" id="3.30.40.10">
    <property type="entry name" value="Zinc/RING finger domain, C3HC4 (zinc finger)"/>
    <property type="match status" value="1"/>
</dbReference>
<reference evidence="20" key="4">
    <citation type="journal article" date="2016" name="Gigascience">
        <title>De novo construction of an expanded transcriptome assembly for the western tarnished plant bug, Lygus hesperus.</title>
        <authorList>
            <person name="Tassone E.E."/>
            <person name="Geib S.M."/>
            <person name="Hall B."/>
            <person name="Fabrick J.A."/>
            <person name="Brent C.S."/>
            <person name="Hull J.J."/>
        </authorList>
    </citation>
    <scope>NUCLEOTIDE SEQUENCE</scope>
</reference>
<comment type="subcellular location">
    <subcellularLocation>
        <location evidence="2">Cytoplasm</location>
    </subcellularLocation>
    <subcellularLocation>
        <location evidence="1">Early endosome</location>
    </subcellularLocation>
</comment>
<feature type="coiled-coil region" evidence="15">
    <location>
        <begin position="285"/>
        <end position="393"/>
    </location>
</feature>
<feature type="region of interest" description="Disordered" evidence="16">
    <location>
        <begin position="259"/>
        <end position="279"/>
    </location>
</feature>
<keyword evidence="10 14" id="KW-0863">Zinc-finger</keyword>
<accession>A0A0A9Z3A2</accession>
<dbReference type="CDD" id="cd15739">
    <property type="entry name" value="FYVE_RABE_unchar"/>
    <property type="match status" value="1"/>
</dbReference>
<reference evidence="18" key="2">
    <citation type="submission" date="2014-07" db="EMBL/GenBank/DDBJ databases">
        <authorList>
            <person name="Hull J."/>
        </authorList>
    </citation>
    <scope>NUCLEOTIDE SEQUENCE</scope>
</reference>
<dbReference type="EMBL" id="GDHC01020062">
    <property type="protein sequence ID" value="JAP98566.1"/>
    <property type="molecule type" value="Transcribed_RNA"/>
</dbReference>
<dbReference type="Pfam" id="PF03528">
    <property type="entry name" value="Rabaptin"/>
    <property type="match status" value="1"/>
</dbReference>
<evidence type="ECO:0000256" key="10">
    <source>
        <dbReference type="ARBA" id="ARBA00022771"/>
    </source>
</evidence>
<evidence type="ECO:0000256" key="7">
    <source>
        <dbReference type="ARBA" id="ARBA00022583"/>
    </source>
</evidence>
<feature type="compositionally biased region" description="Polar residues" evidence="16">
    <location>
        <begin position="134"/>
        <end position="144"/>
    </location>
</feature>
<dbReference type="EMBL" id="GBRD01010801">
    <property type="protein sequence ID" value="JAG55023.1"/>
    <property type="molecule type" value="Transcribed_RNA"/>
</dbReference>
<evidence type="ECO:0000256" key="5">
    <source>
        <dbReference type="ARBA" id="ARBA00022490"/>
    </source>
</evidence>
<reference evidence="19" key="3">
    <citation type="submission" date="2014-09" db="EMBL/GenBank/DDBJ databases">
        <authorList>
            <person name="Magalhaes I.L.F."/>
            <person name="Oliveira U."/>
            <person name="Santos F.R."/>
            <person name="Vidigal T.H.D.A."/>
            <person name="Brescovit A.D."/>
            <person name="Santos A.J."/>
        </authorList>
    </citation>
    <scope>NUCLEOTIDE SEQUENCE</scope>
</reference>
<dbReference type="Pfam" id="PF09311">
    <property type="entry name" value="Rab5-bind"/>
    <property type="match status" value="2"/>
</dbReference>
<evidence type="ECO:0000259" key="17">
    <source>
        <dbReference type="PROSITE" id="PS50178"/>
    </source>
</evidence>
<dbReference type="InterPro" id="IPR013083">
    <property type="entry name" value="Znf_RING/FYVE/PHD"/>
</dbReference>
<keyword evidence="13 15" id="KW-0175">Coiled coil</keyword>
<dbReference type="GO" id="GO:0015031">
    <property type="term" value="P:protein transport"/>
    <property type="evidence" value="ECO:0007669"/>
    <property type="project" value="UniProtKB-KW"/>
</dbReference>
<dbReference type="EMBL" id="GBHO01007314">
    <property type="protein sequence ID" value="JAG36290.1"/>
    <property type="molecule type" value="Transcribed_RNA"/>
</dbReference>
<evidence type="ECO:0000313" key="18">
    <source>
        <dbReference type="EMBL" id="JAG36290.1"/>
    </source>
</evidence>
<keyword evidence="11" id="KW-0862">Zinc</keyword>
<dbReference type="GO" id="GO:0005096">
    <property type="term" value="F:GTPase activator activity"/>
    <property type="evidence" value="ECO:0007669"/>
    <property type="project" value="InterPro"/>
</dbReference>
<evidence type="ECO:0000256" key="6">
    <source>
        <dbReference type="ARBA" id="ARBA00022553"/>
    </source>
</evidence>
<name>A0A0A9Z3A2_LYGHE</name>
<evidence type="ECO:0000256" key="14">
    <source>
        <dbReference type="PROSITE-ProRule" id="PRU00091"/>
    </source>
</evidence>
<dbReference type="Pfam" id="PF01363">
    <property type="entry name" value="FYVE"/>
    <property type="match status" value="1"/>
</dbReference>
<dbReference type="PANTHER" id="PTHR31179:SF7">
    <property type="entry name" value="FYVE-TYPE DOMAIN-CONTAINING PROTEIN"/>
    <property type="match status" value="1"/>
</dbReference>
<keyword evidence="9" id="KW-0967">Endosome</keyword>
<feature type="coiled-coil region" evidence="15">
    <location>
        <begin position="461"/>
        <end position="568"/>
    </location>
</feature>
<keyword evidence="7" id="KW-0254">Endocytosis</keyword>
<protein>
    <submittedName>
        <fullName evidence="18">Rab GTPase-binding effector protein 1</fullName>
    </submittedName>
</protein>
<keyword evidence="6" id="KW-0597">Phosphoprotein</keyword>
<dbReference type="InterPro" id="IPR018514">
    <property type="entry name" value="Rabaptin_CC"/>
</dbReference>
<dbReference type="AlphaFoldDB" id="A0A0A9Z3A2"/>
<feature type="coiled-coil region" evidence="15">
    <location>
        <begin position="16"/>
        <end position="82"/>
    </location>
</feature>
<dbReference type="SUPFAM" id="SSF57903">
    <property type="entry name" value="FYVE/PHD zinc finger"/>
    <property type="match status" value="1"/>
</dbReference>
<keyword evidence="8" id="KW-0479">Metal-binding</keyword>
<keyword evidence="12" id="KW-0653">Protein transport</keyword>
<evidence type="ECO:0000256" key="3">
    <source>
        <dbReference type="ARBA" id="ARBA00006603"/>
    </source>
</evidence>
<dbReference type="Gene3D" id="1.20.5.730">
    <property type="entry name" value="Single helix bin"/>
    <property type="match status" value="1"/>
</dbReference>
<evidence type="ECO:0000256" key="16">
    <source>
        <dbReference type="SAM" id="MobiDB-lite"/>
    </source>
</evidence>
<evidence type="ECO:0000256" key="15">
    <source>
        <dbReference type="SAM" id="Coils"/>
    </source>
</evidence>
<dbReference type="GO" id="GO:0006897">
    <property type="term" value="P:endocytosis"/>
    <property type="evidence" value="ECO:0007669"/>
    <property type="project" value="UniProtKB-KW"/>
</dbReference>
<dbReference type="GO" id="GO:0005769">
    <property type="term" value="C:early endosome"/>
    <property type="evidence" value="ECO:0007669"/>
    <property type="project" value="UniProtKB-SubCell"/>
</dbReference>
<dbReference type="GO" id="GO:0008270">
    <property type="term" value="F:zinc ion binding"/>
    <property type="evidence" value="ECO:0007669"/>
    <property type="project" value="UniProtKB-KW"/>
</dbReference>
<evidence type="ECO:0000256" key="1">
    <source>
        <dbReference type="ARBA" id="ARBA00004412"/>
    </source>
</evidence>
<evidence type="ECO:0000256" key="2">
    <source>
        <dbReference type="ARBA" id="ARBA00004496"/>
    </source>
</evidence>
<evidence type="ECO:0000256" key="4">
    <source>
        <dbReference type="ARBA" id="ARBA00022448"/>
    </source>
</evidence>
<proteinExistence type="inferred from homology"/>
<dbReference type="InterPro" id="IPR003914">
    <property type="entry name" value="Rabaptin"/>
</dbReference>
<dbReference type="SMART" id="SM00064">
    <property type="entry name" value="FYVE"/>
    <property type="match status" value="1"/>
</dbReference>
<evidence type="ECO:0000313" key="20">
    <source>
        <dbReference type="EMBL" id="JAP98566.1"/>
    </source>
</evidence>
<dbReference type="PROSITE" id="PS50178">
    <property type="entry name" value="ZF_FYVE"/>
    <property type="match status" value="1"/>
</dbReference>
<evidence type="ECO:0000256" key="13">
    <source>
        <dbReference type="ARBA" id="ARBA00023054"/>
    </source>
</evidence>
<reference evidence="18" key="1">
    <citation type="journal article" date="2014" name="PLoS ONE">
        <title>Transcriptome-Based Identification of ABC Transporters in the Western Tarnished Plant Bug Lygus hesperus.</title>
        <authorList>
            <person name="Hull J.J."/>
            <person name="Chaney K."/>
            <person name="Geib S.M."/>
            <person name="Fabrick J.A."/>
            <person name="Brent C.S."/>
            <person name="Walsh D."/>
            <person name="Lavine L.C."/>
        </authorList>
    </citation>
    <scope>NUCLEOTIDE SEQUENCE</scope>
</reference>
<gene>
    <name evidence="18" type="primary">Rabep1_0</name>
    <name evidence="18" type="ORF">CM83_37983</name>
    <name evidence="20" type="ORF">g.59714</name>
</gene>
<dbReference type="GO" id="GO:0008083">
    <property type="term" value="F:growth factor activity"/>
    <property type="evidence" value="ECO:0007669"/>
    <property type="project" value="InterPro"/>
</dbReference>
<sequence>MDTSNDKSDLSEKIANEDNHEKIEKLLAQIMELENEKQKSHEQFSAQRGQLKKLFLQKEEEHRKLQEEVQRLRSELDEARQQVTVTGLHLEAKETERLKSQDELASLQQFVNSTLEESGRYELEIQLLKSQNDQLQGELQSLKTSPHHHGHPPQPPPPSGGAESVLVHPGQMFSTLARKVAQLGTNDSQQHSQAFVDNLEESMRKAKEESEVLKSLLDPLEEEIKSLKDKLRETDEKLQRYRAREEKVAEQRAALRNENNEKIWNHEDSSEGKESSQQPDVCDMCLNYEEQLVQAQTKVTDLERQLAGMERYKEQLNKETVFRKQMEEKWTESKEEHKTQVTKLQVKLEKSEKTISELKQLYARFREEINQRFSELNQERKRTQDKLDQIVHENETLVGKFIPSSQSLQNEDINLPDSVEALQEMWLEQRDNLIKARLGMEQKEGIIKNLECISAAAGFKQDELEEQISSLNKELSNKEKALIEKTNRCAEMDSLKQQLEALQAEKRKLEESEGEMRNRLLSLQTGLENGEAVQKDFVRLSQSLQKELERLREQHKELRWEHEDDVSECRGCEQPFKSSSRKKVNCKHCGRIFCLSCLQHKVTSGPNQREWRVCVVCHTLLNSETAPYFSTEPPHQVK</sequence>
<evidence type="ECO:0000256" key="9">
    <source>
        <dbReference type="ARBA" id="ARBA00022753"/>
    </source>
</evidence>
<feature type="domain" description="FYVE-type" evidence="17">
    <location>
        <begin position="563"/>
        <end position="622"/>
    </location>
</feature>
<evidence type="ECO:0000256" key="8">
    <source>
        <dbReference type="ARBA" id="ARBA00022723"/>
    </source>
</evidence>
<feature type="region of interest" description="Disordered" evidence="16">
    <location>
        <begin position="134"/>
        <end position="165"/>
    </location>
</feature>
<dbReference type="InterPro" id="IPR011011">
    <property type="entry name" value="Znf_FYVE_PHD"/>
</dbReference>
<evidence type="ECO:0000313" key="19">
    <source>
        <dbReference type="EMBL" id="JAG55023.1"/>
    </source>
</evidence>
<comment type="similarity">
    <text evidence="3">Belongs to the rabaptin family.</text>
</comment>
<dbReference type="PANTHER" id="PTHR31179">
    <property type="entry name" value="RAB GTPASE-BINDING EFFECTOR PROTEIN"/>
    <property type="match status" value="1"/>
</dbReference>
<evidence type="ECO:0000256" key="11">
    <source>
        <dbReference type="ARBA" id="ARBA00022833"/>
    </source>
</evidence>
<feature type="compositionally biased region" description="Basic and acidic residues" evidence="16">
    <location>
        <begin position="259"/>
        <end position="274"/>
    </location>
</feature>
<organism evidence="18">
    <name type="scientific">Lygus hesperus</name>
    <name type="common">Western plant bug</name>
    <dbReference type="NCBI Taxonomy" id="30085"/>
    <lineage>
        <taxon>Eukaryota</taxon>
        <taxon>Metazoa</taxon>
        <taxon>Ecdysozoa</taxon>
        <taxon>Arthropoda</taxon>
        <taxon>Hexapoda</taxon>
        <taxon>Insecta</taxon>
        <taxon>Pterygota</taxon>
        <taxon>Neoptera</taxon>
        <taxon>Paraneoptera</taxon>
        <taxon>Hemiptera</taxon>
        <taxon>Heteroptera</taxon>
        <taxon>Panheteroptera</taxon>
        <taxon>Cimicomorpha</taxon>
        <taxon>Miridae</taxon>
        <taxon>Mirini</taxon>
        <taxon>Lygus</taxon>
    </lineage>
</organism>
<keyword evidence="4" id="KW-0813">Transport</keyword>
<evidence type="ECO:0000256" key="12">
    <source>
        <dbReference type="ARBA" id="ARBA00022927"/>
    </source>
</evidence>